<reference evidence="2 3" key="1">
    <citation type="submission" date="2019-08" db="EMBL/GenBank/DDBJ databases">
        <title>In-depth cultivation of the pig gut microbiome towards novel bacterial diversity and tailored functional studies.</title>
        <authorList>
            <person name="Wylensek D."/>
            <person name="Hitch T.C.A."/>
            <person name="Clavel T."/>
        </authorList>
    </citation>
    <scope>NUCLEOTIDE SEQUENCE [LARGE SCALE GENOMIC DNA]</scope>
    <source>
        <strain evidence="2 3">BL-389-WT-3D</strain>
    </source>
</reference>
<name>A0A844F429_CLOSV</name>
<sequence>MSKLDTQNINVLNYNENEVFVDSAKEHYKFNASRDGKTPSIIPMTLSELQNICSNTDIIVTGWLTFDDDVKEEVFKELRIPNWKDILTNEDIENILTHPTLEGLQKIIDIENQTYFDRVRIIMFKLINRGVDVTTKVSRIVEQRYDELRKRQRVSSITLTKKDTQVSSDEVKALSEQNASLQNQLDEMKKMMEQMMAMQNATQSTEVVKESVTTAPKKAGRPPKKNN</sequence>
<dbReference type="RefSeq" id="WP_154322707.1">
    <property type="nucleotide sequence ID" value="NZ_CP045695.1"/>
</dbReference>
<accession>A0A844F429</accession>
<feature type="region of interest" description="Disordered" evidence="1">
    <location>
        <begin position="199"/>
        <end position="227"/>
    </location>
</feature>
<evidence type="ECO:0000313" key="3">
    <source>
        <dbReference type="Proteomes" id="UP000462363"/>
    </source>
</evidence>
<dbReference type="EMBL" id="VUMB01000002">
    <property type="protein sequence ID" value="MSS38946.1"/>
    <property type="molecule type" value="Genomic_DNA"/>
</dbReference>
<gene>
    <name evidence="2" type="ORF">FYJ37_00920</name>
</gene>
<proteinExistence type="predicted"/>
<dbReference type="AlphaFoldDB" id="A0A844F429"/>
<organism evidence="2 3">
    <name type="scientific">Clostridium scindens (strain JCM 10418 / VPI 12708)</name>
    <dbReference type="NCBI Taxonomy" id="29347"/>
    <lineage>
        <taxon>Bacteria</taxon>
        <taxon>Bacillati</taxon>
        <taxon>Bacillota</taxon>
        <taxon>Clostridia</taxon>
        <taxon>Lachnospirales</taxon>
        <taxon>Lachnospiraceae</taxon>
    </lineage>
</organism>
<dbReference type="Proteomes" id="UP000462363">
    <property type="component" value="Unassembled WGS sequence"/>
</dbReference>
<protein>
    <submittedName>
        <fullName evidence="2">Uncharacterized protein</fullName>
    </submittedName>
</protein>
<evidence type="ECO:0000256" key="1">
    <source>
        <dbReference type="SAM" id="MobiDB-lite"/>
    </source>
</evidence>
<comment type="caution">
    <text evidence="2">The sequence shown here is derived from an EMBL/GenBank/DDBJ whole genome shotgun (WGS) entry which is preliminary data.</text>
</comment>
<feature type="compositionally biased region" description="Basic residues" evidence="1">
    <location>
        <begin position="218"/>
        <end position="227"/>
    </location>
</feature>
<feature type="compositionally biased region" description="Polar residues" evidence="1">
    <location>
        <begin position="202"/>
        <end position="214"/>
    </location>
</feature>
<evidence type="ECO:0000313" key="2">
    <source>
        <dbReference type="EMBL" id="MSS38946.1"/>
    </source>
</evidence>